<evidence type="ECO:0000256" key="3">
    <source>
        <dbReference type="ARBA" id="ARBA00023125"/>
    </source>
</evidence>
<evidence type="ECO:0000313" key="11">
    <source>
        <dbReference type="Proteomes" id="UP000516314"/>
    </source>
</evidence>
<name>A0A7G2F8T7_ARATH</name>
<evidence type="ECO:0000256" key="4">
    <source>
        <dbReference type="ARBA" id="ARBA00023159"/>
    </source>
</evidence>
<feature type="compositionally biased region" description="Basic residues" evidence="9">
    <location>
        <begin position="189"/>
        <end position="201"/>
    </location>
</feature>
<dbReference type="PROSITE" id="PS51152">
    <property type="entry name" value="NFYA_HAP2_2"/>
    <property type="match status" value="1"/>
</dbReference>
<evidence type="ECO:0000256" key="8">
    <source>
        <dbReference type="RuleBase" id="RU367155"/>
    </source>
</evidence>
<protein>
    <recommendedName>
        <fullName evidence="8">Nuclear transcription factor Y subunit</fullName>
    </recommendedName>
</protein>
<feature type="region of interest" description="Disordered" evidence="9">
    <location>
        <begin position="189"/>
        <end position="248"/>
    </location>
</feature>
<dbReference type="InterPro" id="IPR018362">
    <property type="entry name" value="CCAAT-binding_factor_CS"/>
</dbReference>
<comment type="subcellular location">
    <subcellularLocation>
        <location evidence="1 8">Nucleus</location>
    </subcellularLocation>
</comment>
<keyword evidence="2 8" id="KW-0805">Transcription regulation</keyword>
<dbReference type="PROSITE" id="PS00686">
    <property type="entry name" value="NFYA_HAP2_1"/>
    <property type="match status" value="1"/>
</dbReference>
<dbReference type="Pfam" id="PF02045">
    <property type="entry name" value="CBFB_NFYA"/>
    <property type="match status" value="1"/>
</dbReference>
<keyword evidence="6 8" id="KW-0539">Nucleus</keyword>
<dbReference type="EMBL" id="LR881470">
    <property type="protein sequence ID" value="CAD5330992.1"/>
    <property type="molecule type" value="Genomic_DNA"/>
</dbReference>
<dbReference type="GO" id="GO:0003700">
    <property type="term" value="F:DNA-binding transcription factor activity"/>
    <property type="evidence" value="ECO:0007669"/>
    <property type="project" value="UniProtKB-UniRule"/>
</dbReference>
<dbReference type="AlphaFoldDB" id="A0A7G2F8T7"/>
<accession>A0A7G2F8T7</accession>
<sequence>MQTEELLSPPQTPWWNAFGSQPLTTESLSGEASDSFTGVKAVTTEAEQGVVDKQTSTTLFTFSPGKLSQLSYVMGAFGLFLLNSLSGEKSSRDVPKPHVAFAMQSACFEFGFAQPMMYTKHPHVEQYYGVVSAYGSQRSSGRVMIPLKMETEEDGTIYVNSKQYHGIIRRRQSRAKAEKLSRCRKPYMHHSRHLHAMRRPRGSGGRFLNTKTADAAKQSKPSNSQSSEVFHPENETINSSREANESNLSDSAVTSMDYFLSSSAYSPGGMVMPIKWNAAAMDIGCCKLNI</sequence>
<dbReference type="InterPro" id="IPR001289">
    <property type="entry name" value="NFYA"/>
</dbReference>
<evidence type="ECO:0000256" key="2">
    <source>
        <dbReference type="ARBA" id="ARBA00023015"/>
    </source>
</evidence>
<organism evidence="10 11">
    <name type="scientific">Arabidopsis thaliana</name>
    <name type="common">Mouse-ear cress</name>
    <dbReference type="NCBI Taxonomy" id="3702"/>
    <lineage>
        <taxon>Eukaryota</taxon>
        <taxon>Viridiplantae</taxon>
        <taxon>Streptophyta</taxon>
        <taxon>Embryophyta</taxon>
        <taxon>Tracheophyta</taxon>
        <taxon>Spermatophyta</taxon>
        <taxon>Magnoliopsida</taxon>
        <taxon>eudicotyledons</taxon>
        <taxon>Gunneridae</taxon>
        <taxon>Pentapetalae</taxon>
        <taxon>rosids</taxon>
        <taxon>malvids</taxon>
        <taxon>Brassicales</taxon>
        <taxon>Brassicaceae</taxon>
        <taxon>Camelineae</taxon>
        <taxon>Arabidopsis</taxon>
    </lineage>
</organism>
<feature type="compositionally biased region" description="Polar residues" evidence="9">
    <location>
        <begin position="219"/>
        <end position="228"/>
    </location>
</feature>
<evidence type="ECO:0000256" key="9">
    <source>
        <dbReference type="SAM" id="MobiDB-lite"/>
    </source>
</evidence>
<evidence type="ECO:0000256" key="1">
    <source>
        <dbReference type="ARBA" id="ARBA00004123"/>
    </source>
</evidence>
<evidence type="ECO:0000256" key="7">
    <source>
        <dbReference type="ARBA" id="ARBA00025911"/>
    </source>
</evidence>
<evidence type="ECO:0000256" key="6">
    <source>
        <dbReference type="ARBA" id="ARBA00023242"/>
    </source>
</evidence>
<gene>
    <name evidence="10" type="ORF">AT9943_LOCUS18492</name>
</gene>
<proteinExistence type="inferred from homology"/>
<dbReference type="PANTHER" id="PTHR12632">
    <property type="entry name" value="TRANSCRIPTION FACTOR NF-Y ALPHA-RELATED"/>
    <property type="match status" value="1"/>
</dbReference>
<evidence type="ECO:0000313" key="10">
    <source>
        <dbReference type="EMBL" id="CAD5330992.1"/>
    </source>
</evidence>
<comment type="similarity">
    <text evidence="8">Belongs to the NFYA/HAP2 subunit family.</text>
</comment>
<keyword evidence="4" id="KW-0010">Activator</keyword>
<keyword evidence="3 8" id="KW-0238">DNA-binding</keyword>
<dbReference type="GO" id="GO:0003677">
    <property type="term" value="F:DNA binding"/>
    <property type="evidence" value="ECO:0007669"/>
    <property type="project" value="UniProtKB-KW"/>
</dbReference>
<evidence type="ECO:0000256" key="5">
    <source>
        <dbReference type="ARBA" id="ARBA00023163"/>
    </source>
</evidence>
<dbReference type="Gene3D" id="6.10.250.2430">
    <property type="match status" value="1"/>
</dbReference>
<reference evidence="10 11" key="1">
    <citation type="submission" date="2020-09" db="EMBL/GenBank/DDBJ databases">
        <authorList>
            <person name="Ashkenazy H."/>
        </authorList>
    </citation>
    <scope>NUCLEOTIDE SEQUENCE [LARGE SCALE GENOMIC DNA]</scope>
    <source>
        <strain evidence="11">cv. Cdm-0</strain>
    </source>
</reference>
<feature type="compositionally biased region" description="Polar residues" evidence="9">
    <location>
        <begin position="235"/>
        <end position="248"/>
    </location>
</feature>
<dbReference type="SMART" id="SM00521">
    <property type="entry name" value="CBF"/>
    <property type="match status" value="1"/>
</dbReference>
<dbReference type="Proteomes" id="UP000516314">
    <property type="component" value="Chromosome 5"/>
</dbReference>
<comment type="subunit">
    <text evidence="7">Heterotrimeric transcription factor composed of three components, NF-YA, NF-YB and NF-YC. NF-YB and NF-YC must interact and dimerize for NF-YA association and DNA binding.</text>
</comment>
<dbReference type="GO" id="GO:0016602">
    <property type="term" value="C:CCAAT-binding factor complex"/>
    <property type="evidence" value="ECO:0007669"/>
    <property type="project" value="InterPro"/>
</dbReference>
<comment type="function">
    <text evidence="8">Component of the sequence-specific heterotrimeric transcription factor (NF-Y) which specifically recognizes a 5'-CCAAT-3' box motif found in the promoters of its target genes.</text>
</comment>
<keyword evidence="5 8" id="KW-0804">Transcription</keyword>